<feature type="active site" description="Schiff-base intermediate with DNA" evidence="15">
    <location>
        <position position="2"/>
    </location>
</feature>
<evidence type="ECO:0000256" key="13">
    <source>
        <dbReference type="ARBA" id="ARBA00023295"/>
    </source>
</evidence>
<dbReference type="PROSITE" id="PS01242">
    <property type="entry name" value="ZF_FPG_1"/>
    <property type="match status" value="1"/>
</dbReference>
<feature type="binding site" evidence="15">
    <location>
        <position position="109"/>
    </location>
    <ligand>
        <name>DNA</name>
        <dbReference type="ChEBI" id="CHEBI:16991"/>
    </ligand>
</feature>
<dbReference type="SUPFAM" id="SSF46946">
    <property type="entry name" value="S13-like H2TH domain"/>
    <property type="match status" value="1"/>
</dbReference>
<dbReference type="RefSeq" id="WP_126784761.1">
    <property type="nucleotide sequence ID" value="NZ_PIQF01000002.1"/>
</dbReference>
<dbReference type="GO" id="GO:0006284">
    <property type="term" value="P:base-excision repair"/>
    <property type="evidence" value="ECO:0007669"/>
    <property type="project" value="InterPro"/>
</dbReference>
<keyword evidence="7 15" id="KW-0378">Hydrolase</keyword>
<dbReference type="GO" id="GO:0140078">
    <property type="term" value="F:class I DNA-(apurinic or apyrimidinic site) endonuclease activity"/>
    <property type="evidence" value="ECO:0007669"/>
    <property type="project" value="UniProtKB-EC"/>
</dbReference>
<evidence type="ECO:0000259" key="17">
    <source>
        <dbReference type="PROSITE" id="PS51068"/>
    </source>
</evidence>
<comment type="caution">
    <text evidence="18">The sequence shown here is derived from an EMBL/GenBank/DDBJ whole genome shotgun (WGS) entry which is preliminary data.</text>
</comment>
<keyword evidence="13 15" id="KW-0326">Glycosidase</keyword>
<evidence type="ECO:0000256" key="5">
    <source>
        <dbReference type="ARBA" id="ARBA00022763"/>
    </source>
</evidence>
<keyword evidence="19" id="KW-1185">Reference proteome</keyword>
<evidence type="ECO:0000313" key="19">
    <source>
        <dbReference type="Proteomes" id="UP000287908"/>
    </source>
</evidence>
<evidence type="ECO:0000256" key="9">
    <source>
        <dbReference type="ARBA" id="ARBA00023125"/>
    </source>
</evidence>
<comment type="catalytic activity">
    <reaction evidence="14 15">
        <text>2'-deoxyribonucleotide-(2'-deoxyribose 5'-phosphate)-2'-deoxyribonucleotide-DNA = a 3'-end 2'-deoxyribonucleotide-(2,3-dehydro-2,3-deoxyribose 5'-phosphate)-DNA + a 5'-end 5'-phospho-2'-deoxyribonucleoside-DNA + H(+)</text>
        <dbReference type="Rhea" id="RHEA:66592"/>
        <dbReference type="Rhea" id="RHEA-COMP:13180"/>
        <dbReference type="Rhea" id="RHEA-COMP:16897"/>
        <dbReference type="Rhea" id="RHEA-COMP:17067"/>
        <dbReference type="ChEBI" id="CHEBI:15378"/>
        <dbReference type="ChEBI" id="CHEBI:136412"/>
        <dbReference type="ChEBI" id="CHEBI:157695"/>
        <dbReference type="ChEBI" id="CHEBI:167181"/>
        <dbReference type="EC" id="4.2.99.18"/>
    </reaction>
</comment>
<evidence type="ECO:0000256" key="4">
    <source>
        <dbReference type="ARBA" id="ARBA00022723"/>
    </source>
</evidence>
<dbReference type="FunFam" id="1.10.8.50:FF:000003">
    <property type="entry name" value="Formamidopyrimidine-DNA glycosylase"/>
    <property type="match status" value="1"/>
</dbReference>
<dbReference type="InterPro" id="IPR010663">
    <property type="entry name" value="Znf_FPG/IleRS"/>
</dbReference>
<comment type="similarity">
    <text evidence="2 15">Belongs to the FPG family.</text>
</comment>
<sequence length="270" mass="30487">MPELPEVEVSRLGISPHIEGKVISQLRVHDSRLRWPVPDQVKRVEGYQLQRVTRRAKYLLLETAVGTLILHLGMSGALRVVPKTTSLKKHDHIEIEFEHGQVLRLNDPRRFGALLYTDETVDHHKLLAHLGPEPLTDAFTGDYLHNCSRGRTQSIKTFIMDNRVVVGVGNIYANEALFKAGINPKRQAGKVSKKRFQELVPLIKETLADAIQQGGTTLRDFTNVDGAPGYFAQKLLVYGRGGKRCRQCHGQLKEIRLGQRSTVYCTHCQR</sequence>
<evidence type="ECO:0000256" key="3">
    <source>
        <dbReference type="ARBA" id="ARBA00011245"/>
    </source>
</evidence>
<dbReference type="NCBIfam" id="TIGR00577">
    <property type="entry name" value="fpg"/>
    <property type="match status" value="1"/>
</dbReference>
<feature type="active site" description="Proton donor" evidence="15">
    <location>
        <position position="3"/>
    </location>
</feature>
<dbReference type="SMART" id="SM01232">
    <property type="entry name" value="H2TH"/>
    <property type="match status" value="1"/>
</dbReference>
<dbReference type="AlphaFoldDB" id="A0A432ZDJ8"/>
<dbReference type="PANTHER" id="PTHR22993">
    <property type="entry name" value="FORMAMIDOPYRIMIDINE-DNA GLYCOSYLASE"/>
    <property type="match status" value="1"/>
</dbReference>
<dbReference type="InterPro" id="IPR015887">
    <property type="entry name" value="DNA_glyclase_Znf_dom_DNA_BS"/>
</dbReference>
<dbReference type="Pfam" id="PF06831">
    <property type="entry name" value="H2TH"/>
    <property type="match status" value="1"/>
</dbReference>
<dbReference type="PROSITE" id="PS51066">
    <property type="entry name" value="ZF_FPG_2"/>
    <property type="match status" value="1"/>
</dbReference>
<dbReference type="SMART" id="SM00898">
    <property type="entry name" value="Fapy_DNA_glyco"/>
    <property type="match status" value="1"/>
</dbReference>
<evidence type="ECO:0000256" key="7">
    <source>
        <dbReference type="ARBA" id="ARBA00022801"/>
    </source>
</evidence>
<protein>
    <recommendedName>
        <fullName evidence="15">Formamidopyrimidine-DNA glycosylase</fullName>
        <shortName evidence="15">Fapy-DNA glycosylase</shortName>
        <ecNumber evidence="15">3.2.2.23</ecNumber>
    </recommendedName>
    <alternativeName>
        <fullName evidence="15">DNA-(apurinic or apyrimidinic site) lyase MutM</fullName>
        <shortName evidence="15">AP lyase MutM</shortName>
        <ecNumber evidence="15">4.2.99.18</ecNumber>
    </alternativeName>
</protein>
<dbReference type="HAMAP" id="MF_00103">
    <property type="entry name" value="Fapy_DNA_glycosyl"/>
    <property type="match status" value="1"/>
</dbReference>
<gene>
    <name evidence="15" type="primary">mutM</name>
    <name evidence="15" type="synonym">fpg</name>
    <name evidence="18" type="ORF">CWI81_07925</name>
</gene>
<dbReference type="SUPFAM" id="SSF57716">
    <property type="entry name" value="Glucocorticoid receptor-like (DNA-binding domain)"/>
    <property type="match status" value="1"/>
</dbReference>
<dbReference type="CDD" id="cd08966">
    <property type="entry name" value="EcFpg-like_N"/>
    <property type="match status" value="1"/>
</dbReference>
<evidence type="ECO:0000256" key="12">
    <source>
        <dbReference type="ARBA" id="ARBA00023268"/>
    </source>
</evidence>
<dbReference type="PROSITE" id="PS51068">
    <property type="entry name" value="FPG_CAT"/>
    <property type="match status" value="1"/>
</dbReference>
<dbReference type="InterPro" id="IPR000214">
    <property type="entry name" value="Znf_DNA_glyclase/AP_lyase"/>
</dbReference>
<keyword evidence="8 15" id="KW-0862">Zinc</keyword>
<feature type="active site" description="Proton donor; for delta-elimination activity" evidence="15">
    <location>
        <position position="260"/>
    </location>
</feature>
<feature type="active site" description="Proton donor; for beta-elimination activity" evidence="15">
    <location>
        <position position="57"/>
    </location>
</feature>
<dbReference type="InterPro" id="IPR020629">
    <property type="entry name" value="FPG_Glyclase"/>
</dbReference>
<dbReference type="Pfam" id="PF01149">
    <property type="entry name" value="Fapy_DNA_glyco"/>
    <property type="match status" value="1"/>
</dbReference>
<comment type="cofactor">
    <cofactor evidence="15">
        <name>Zn(2+)</name>
        <dbReference type="ChEBI" id="CHEBI:29105"/>
    </cofactor>
    <text evidence="15">Binds 1 zinc ion per subunit.</text>
</comment>
<organism evidence="18 19">
    <name type="scientific">Idiomarina seosinensis</name>
    <dbReference type="NCBI Taxonomy" id="281739"/>
    <lineage>
        <taxon>Bacteria</taxon>
        <taxon>Pseudomonadati</taxon>
        <taxon>Pseudomonadota</taxon>
        <taxon>Gammaproteobacteria</taxon>
        <taxon>Alteromonadales</taxon>
        <taxon>Idiomarinaceae</taxon>
        <taxon>Idiomarina</taxon>
    </lineage>
</organism>
<dbReference type="InterPro" id="IPR012319">
    <property type="entry name" value="FPG_cat"/>
</dbReference>
<dbReference type="Pfam" id="PF06827">
    <property type="entry name" value="zf-FPG_IleRS"/>
    <property type="match status" value="1"/>
</dbReference>
<dbReference type="GO" id="GO:0008270">
    <property type="term" value="F:zinc ion binding"/>
    <property type="evidence" value="ECO:0007669"/>
    <property type="project" value="UniProtKB-UniRule"/>
</dbReference>
<dbReference type="Proteomes" id="UP000287908">
    <property type="component" value="Unassembled WGS sequence"/>
</dbReference>
<evidence type="ECO:0000256" key="11">
    <source>
        <dbReference type="ARBA" id="ARBA00023239"/>
    </source>
</evidence>
<evidence type="ECO:0000256" key="6">
    <source>
        <dbReference type="ARBA" id="ARBA00022771"/>
    </source>
</evidence>
<feature type="domain" description="FPG-type" evidence="16">
    <location>
        <begin position="236"/>
        <end position="270"/>
    </location>
</feature>
<evidence type="ECO:0000259" key="16">
    <source>
        <dbReference type="PROSITE" id="PS51066"/>
    </source>
</evidence>
<dbReference type="FunFam" id="3.20.190.10:FF:000001">
    <property type="entry name" value="Formamidopyrimidine-DNA glycosylase"/>
    <property type="match status" value="1"/>
</dbReference>
<keyword evidence="12 15" id="KW-0511">Multifunctional enzyme</keyword>
<reference evidence="18 19" key="1">
    <citation type="journal article" date="2011" name="Front. Microbiol.">
        <title>Genomic signatures of strain selection and enhancement in Bacillus atrophaeus var. globigii, a historical biowarfare simulant.</title>
        <authorList>
            <person name="Gibbons H.S."/>
            <person name="Broomall S.M."/>
            <person name="McNew L.A."/>
            <person name="Daligault H."/>
            <person name="Chapman C."/>
            <person name="Bruce D."/>
            <person name="Karavis M."/>
            <person name="Krepps M."/>
            <person name="McGregor P.A."/>
            <person name="Hong C."/>
            <person name="Park K.H."/>
            <person name="Akmal A."/>
            <person name="Feldman A."/>
            <person name="Lin J.S."/>
            <person name="Chang W.E."/>
            <person name="Higgs B.W."/>
            <person name="Demirev P."/>
            <person name="Lindquist J."/>
            <person name="Liem A."/>
            <person name="Fochler E."/>
            <person name="Read T.D."/>
            <person name="Tapia R."/>
            <person name="Johnson S."/>
            <person name="Bishop-Lilly K.A."/>
            <person name="Detter C."/>
            <person name="Han C."/>
            <person name="Sozhamannan S."/>
            <person name="Rosenzweig C.N."/>
            <person name="Skowronski E.W."/>
        </authorList>
    </citation>
    <scope>NUCLEOTIDE SEQUENCE [LARGE SCALE GENOMIC DNA]</scope>
    <source>
        <strain evidence="18 19">CL-SP19</strain>
    </source>
</reference>
<dbReference type="InterPro" id="IPR035937">
    <property type="entry name" value="FPG_N"/>
</dbReference>
<comment type="function">
    <text evidence="15">Involved in base excision repair of DNA damaged by oxidation or by mutagenic agents. Acts as DNA glycosylase that recognizes and removes damaged bases. Has a preference for oxidized purines, such as 7,8-dihydro-8-oxoguanine (8-oxoG). Has AP (apurinic/apyrimidinic) lyase activity and introduces nicks in the DNA strand. Cleaves the DNA backbone by beta-delta elimination to generate a single-strand break at the site of the removed base with both 3'- and 5'-phosphates.</text>
</comment>
<dbReference type="GO" id="GO:0034039">
    <property type="term" value="F:8-oxo-7,8-dihydroguanine DNA N-glycosylase activity"/>
    <property type="evidence" value="ECO:0007669"/>
    <property type="project" value="TreeGrafter"/>
</dbReference>
<keyword evidence="4 15" id="KW-0479">Metal-binding</keyword>
<keyword evidence="9 15" id="KW-0238">DNA-binding</keyword>
<feature type="binding site" evidence="15">
    <location>
        <position position="151"/>
    </location>
    <ligand>
        <name>DNA</name>
        <dbReference type="ChEBI" id="CHEBI:16991"/>
    </ligand>
</feature>
<evidence type="ECO:0000313" key="18">
    <source>
        <dbReference type="EMBL" id="RUO76038.1"/>
    </source>
</evidence>
<dbReference type="SUPFAM" id="SSF81624">
    <property type="entry name" value="N-terminal domain of MutM-like DNA repair proteins"/>
    <property type="match status" value="1"/>
</dbReference>
<accession>A0A432ZDJ8</accession>
<dbReference type="OrthoDB" id="9800855at2"/>
<evidence type="ECO:0000256" key="1">
    <source>
        <dbReference type="ARBA" id="ARBA00001668"/>
    </source>
</evidence>
<dbReference type="InterPro" id="IPR015886">
    <property type="entry name" value="H2TH_FPG"/>
</dbReference>
<evidence type="ECO:0000256" key="8">
    <source>
        <dbReference type="ARBA" id="ARBA00022833"/>
    </source>
</evidence>
<keyword evidence="5 15" id="KW-0227">DNA damage</keyword>
<dbReference type="GO" id="GO:0003684">
    <property type="term" value="F:damaged DNA binding"/>
    <property type="evidence" value="ECO:0007669"/>
    <property type="project" value="InterPro"/>
</dbReference>
<dbReference type="Gene3D" id="1.10.8.50">
    <property type="match status" value="1"/>
</dbReference>
<name>A0A432ZDJ8_9GAMM</name>
<keyword evidence="11 15" id="KW-0456">Lyase</keyword>
<dbReference type="EC" id="4.2.99.18" evidence="15"/>
<evidence type="ECO:0000256" key="15">
    <source>
        <dbReference type="HAMAP-Rule" id="MF_00103"/>
    </source>
</evidence>
<feature type="binding site" evidence="15">
    <location>
        <position position="90"/>
    </location>
    <ligand>
        <name>DNA</name>
        <dbReference type="ChEBI" id="CHEBI:16991"/>
    </ligand>
</feature>
<dbReference type="PANTHER" id="PTHR22993:SF9">
    <property type="entry name" value="FORMAMIDOPYRIMIDINE-DNA GLYCOSYLASE"/>
    <property type="match status" value="1"/>
</dbReference>
<dbReference type="Gene3D" id="3.20.190.10">
    <property type="entry name" value="MutM-like, N-terminal"/>
    <property type="match status" value="1"/>
</dbReference>
<comment type="subunit">
    <text evidence="3 15">Monomer.</text>
</comment>
<evidence type="ECO:0000256" key="2">
    <source>
        <dbReference type="ARBA" id="ARBA00009409"/>
    </source>
</evidence>
<dbReference type="InterPro" id="IPR010979">
    <property type="entry name" value="Ribosomal_uS13-like_H2TH"/>
</dbReference>
<proteinExistence type="inferred from homology"/>
<keyword evidence="10 15" id="KW-0234">DNA repair</keyword>
<comment type="catalytic activity">
    <reaction evidence="1 15">
        <text>Hydrolysis of DNA containing ring-opened 7-methylguanine residues, releasing 2,6-diamino-4-hydroxy-5-(N-methyl)formamidopyrimidine.</text>
        <dbReference type="EC" id="3.2.2.23"/>
    </reaction>
</comment>
<evidence type="ECO:0000256" key="14">
    <source>
        <dbReference type="ARBA" id="ARBA00044632"/>
    </source>
</evidence>
<keyword evidence="6 15" id="KW-0863">Zinc-finger</keyword>
<feature type="domain" description="Formamidopyrimidine-DNA glycosylase catalytic" evidence="17">
    <location>
        <begin position="2"/>
        <end position="112"/>
    </location>
</feature>
<dbReference type="NCBIfam" id="NF002211">
    <property type="entry name" value="PRK01103.1"/>
    <property type="match status" value="1"/>
</dbReference>
<dbReference type="EMBL" id="PIQF01000002">
    <property type="protein sequence ID" value="RUO76038.1"/>
    <property type="molecule type" value="Genomic_DNA"/>
</dbReference>
<evidence type="ECO:0000256" key="10">
    <source>
        <dbReference type="ARBA" id="ARBA00023204"/>
    </source>
</evidence>
<dbReference type="EC" id="3.2.2.23" evidence="15"/>